<dbReference type="Pfam" id="PF06935">
    <property type="entry name" value="DUF1284"/>
    <property type="match status" value="1"/>
</dbReference>
<sequence>MKIKIHHFFDIIRDFGIAKEFNPHPYKHSYHKVAEIVWQHPETEVEIVVGADGVCEGCIHLVETSCNDIITHRKDFTLKEEFNNYLDSRIIEVCGIDVSKKYSFKSLLQFSEEYVENMKFIYEGNDIAHTAKRKENVQKGLKIYSAKVL</sequence>
<reference evidence="1 2" key="1">
    <citation type="submission" date="2019-11" db="EMBL/GenBank/DDBJ databases">
        <authorList>
            <person name="Zheng R.K."/>
            <person name="Sun C.M."/>
        </authorList>
    </citation>
    <scope>NUCLEOTIDE SEQUENCE [LARGE SCALE GENOMIC DNA]</scope>
    <source>
        <strain evidence="1 2">WC007</strain>
    </source>
</reference>
<accession>A0A6I6JWN0</accession>
<dbReference type="InterPro" id="IPR009702">
    <property type="entry name" value="DUF1284"/>
</dbReference>
<dbReference type="EMBL" id="CP046401">
    <property type="protein sequence ID" value="QGY45540.1"/>
    <property type="molecule type" value="Genomic_DNA"/>
</dbReference>
<dbReference type="KEGG" id="mcos:GM418_18240"/>
<organism evidence="1 2">
    <name type="scientific">Maribellus comscasis</name>
    <dbReference type="NCBI Taxonomy" id="2681766"/>
    <lineage>
        <taxon>Bacteria</taxon>
        <taxon>Pseudomonadati</taxon>
        <taxon>Bacteroidota</taxon>
        <taxon>Bacteroidia</taxon>
        <taxon>Marinilabiliales</taxon>
        <taxon>Prolixibacteraceae</taxon>
        <taxon>Maribellus</taxon>
    </lineage>
</organism>
<dbReference type="Proteomes" id="UP000428260">
    <property type="component" value="Chromosome"/>
</dbReference>
<evidence type="ECO:0000313" key="1">
    <source>
        <dbReference type="EMBL" id="QGY45540.1"/>
    </source>
</evidence>
<protein>
    <submittedName>
        <fullName evidence="1">DUF1284 domain-containing protein</fullName>
    </submittedName>
</protein>
<dbReference type="AlphaFoldDB" id="A0A6I6JWN0"/>
<evidence type="ECO:0000313" key="2">
    <source>
        <dbReference type="Proteomes" id="UP000428260"/>
    </source>
</evidence>
<dbReference type="RefSeq" id="WP_158868683.1">
    <property type="nucleotide sequence ID" value="NZ_CP046401.1"/>
</dbReference>
<gene>
    <name evidence="1" type="ORF">GM418_18240</name>
</gene>
<name>A0A6I6JWN0_9BACT</name>
<proteinExistence type="predicted"/>
<keyword evidence="2" id="KW-1185">Reference proteome</keyword>